<evidence type="ECO:0000259" key="3">
    <source>
        <dbReference type="Pfam" id="PF01484"/>
    </source>
</evidence>
<feature type="domain" description="Nematode cuticle collagen N-terminal" evidence="3">
    <location>
        <begin position="14"/>
        <end position="51"/>
    </location>
</feature>
<dbReference type="AlphaFoldDB" id="A0A183FXV8"/>
<dbReference type="OrthoDB" id="5871916at2759"/>
<feature type="transmembrane region" description="Helical" evidence="2">
    <location>
        <begin position="7"/>
        <end position="30"/>
    </location>
</feature>
<proteinExistence type="predicted"/>
<organism evidence="5 6">
    <name type="scientific">Heligmosomoides polygyrus</name>
    <name type="common">Parasitic roundworm</name>
    <dbReference type="NCBI Taxonomy" id="6339"/>
    <lineage>
        <taxon>Eukaryota</taxon>
        <taxon>Metazoa</taxon>
        <taxon>Ecdysozoa</taxon>
        <taxon>Nematoda</taxon>
        <taxon>Chromadorea</taxon>
        <taxon>Rhabditida</taxon>
        <taxon>Rhabditina</taxon>
        <taxon>Rhabditomorpha</taxon>
        <taxon>Strongyloidea</taxon>
        <taxon>Heligmosomidae</taxon>
        <taxon>Heligmosomoides</taxon>
    </lineage>
</organism>
<evidence type="ECO:0000313" key="6">
    <source>
        <dbReference type="WBParaSite" id="HPBE_0001341801-mRNA-1"/>
    </source>
</evidence>
<accession>A0A183FXV8</accession>
<dbReference type="GO" id="GO:0042302">
    <property type="term" value="F:structural constituent of cuticle"/>
    <property type="evidence" value="ECO:0007669"/>
    <property type="project" value="InterPro"/>
</dbReference>
<name>A0A183FXV8_HELPZ</name>
<protein>
    <submittedName>
        <fullName evidence="6">Col_cuticle_N domain-containing protein</fullName>
    </submittedName>
</protein>
<sequence>MISNIQLAAYWSGALSAFVVATCLVGFVVITNDITAMYDDVMDVIGEFKVREMSVFG</sequence>
<dbReference type="InterPro" id="IPR002486">
    <property type="entry name" value="Col_cuticle_N"/>
</dbReference>
<dbReference type="EMBL" id="UZAH01027909">
    <property type="protein sequence ID" value="VDO96065.1"/>
    <property type="molecule type" value="Genomic_DNA"/>
</dbReference>
<accession>A0A3P8DJI9</accession>
<dbReference type="Proteomes" id="UP000050761">
    <property type="component" value="Unassembled WGS sequence"/>
</dbReference>
<evidence type="ECO:0000313" key="4">
    <source>
        <dbReference type="EMBL" id="VDO96065.1"/>
    </source>
</evidence>
<dbReference type="WBParaSite" id="HPBE_0001341801-mRNA-1">
    <property type="protein sequence ID" value="HPBE_0001341801-mRNA-1"/>
    <property type="gene ID" value="HPBE_0001341801"/>
</dbReference>
<keyword evidence="2" id="KW-0812">Transmembrane</keyword>
<evidence type="ECO:0000256" key="1">
    <source>
        <dbReference type="ARBA" id="ARBA00022737"/>
    </source>
</evidence>
<keyword evidence="1" id="KW-0677">Repeat</keyword>
<evidence type="ECO:0000313" key="5">
    <source>
        <dbReference type="Proteomes" id="UP000050761"/>
    </source>
</evidence>
<keyword evidence="5" id="KW-1185">Reference proteome</keyword>
<keyword evidence="2" id="KW-1133">Transmembrane helix</keyword>
<reference evidence="6" key="2">
    <citation type="submission" date="2019-09" db="UniProtKB">
        <authorList>
            <consortium name="WormBaseParasite"/>
        </authorList>
    </citation>
    <scope>IDENTIFICATION</scope>
</reference>
<evidence type="ECO:0000256" key="2">
    <source>
        <dbReference type="SAM" id="Phobius"/>
    </source>
</evidence>
<gene>
    <name evidence="4" type="ORF">HPBE_LOCUS13419</name>
</gene>
<keyword evidence="2" id="KW-0472">Membrane</keyword>
<reference evidence="4 5" key="1">
    <citation type="submission" date="2018-11" db="EMBL/GenBank/DDBJ databases">
        <authorList>
            <consortium name="Pathogen Informatics"/>
        </authorList>
    </citation>
    <scope>NUCLEOTIDE SEQUENCE [LARGE SCALE GENOMIC DNA]</scope>
</reference>
<dbReference type="Pfam" id="PF01484">
    <property type="entry name" value="Col_cuticle_N"/>
    <property type="match status" value="1"/>
</dbReference>